<keyword evidence="3" id="KW-1185">Reference proteome</keyword>
<feature type="domain" description="Methyltransferase type 11" evidence="1">
    <location>
        <begin position="95"/>
        <end position="139"/>
    </location>
</feature>
<accession>A0A6I6DBF2</accession>
<dbReference type="AlphaFoldDB" id="A0A6I6DBF2"/>
<protein>
    <submittedName>
        <fullName evidence="2">Methyltransferase domain-containing protein</fullName>
    </submittedName>
</protein>
<dbReference type="GO" id="GO:0032259">
    <property type="term" value="P:methylation"/>
    <property type="evidence" value="ECO:0007669"/>
    <property type="project" value="UniProtKB-KW"/>
</dbReference>
<gene>
    <name evidence="2" type="ORF">GM160_08980</name>
</gene>
<dbReference type="SUPFAM" id="SSF53335">
    <property type="entry name" value="S-adenosyl-L-methionine-dependent methyltransferases"/>
    <property type="match status" value="1"/>
</dbReference>
<keyword evidence="2" id="KW-0489">Methyltransferase</keyword>
<dbReference type="GO" id="GO:0008757">
    <property type="term" value="F:S-adenosylmethionine-dependent methyltransferase activity"/>
    <property type="evidence" value="ECO:0007669"/>
    <property type="project" value="InterPro"/>
</dbReference>
<dbReference type="Gene3D" id="3.40.50.150">
    <property type="entry name" value="Vaccinia Virus protein VP39"/>
    <property type="match status" value="1"/>
</dbReference>
<keyword evidence="2" id="KW-0808">Transferase</keyword>
<evidence type="ECO:0000313" key="2">
    <source>
        <dbReference type="EMBL" id="QGT79012.1"/>
    </source>
</evidence>
<proteinExistence type="predicted"/>
<evidence type="ECO:0000313" key="3">
    <source>
        <dbReference type="Proteomes" id="UP000427716"/>
    </source>
</evidence>
<evidence type="ECO:0000259" key="1">
    <source>
        <dbReference type="Pfam" id="PF08241"/>
    </source>
</evidence>
<dbReference type="Pfam" id="PF08241">
    <property type="entry name" value="Methyltransf_11"/>
    <property type="match status" value="1"/>
</dbReference>
<name>A0A6I6DBF2_9GAMM</name>
<dbReference type="EMBL" id="CP046415">
    <property type="protein sequence ID" value="QGT79012.1"/>
    <property type="molecule type" value="Genomic_DNA"/>
</dbReference>
<dbReference type="Proteomes" id="UP000427716">
    <property type="component" value="Chromosome"/>
</dbReference>
<dbReference type="KEGG" id="ghl:GM160_08980"/>
<dbReference type="InterPro" id="IPR029063">
    <property type="entry name" value="SAM-dependent_MTases_sf"/>
</dbReference>
<reference evidence="2 3" key="1">
    <citation type="submission" date="2019-11" db="EMBL/GenBank/DDBJ databases">
        <authorList>
            <person name="Zhang J."/>
            <person name="Sun C."/>
        </authorList>
    </citation>
    <scope>NUCLEOTIDE SEQUENCE [LARGE SCALE GENOMIC DNA]</scope>
    <source>
        <strain evidence="3">sp2</strain>
    </source>
</reference>
<dbReference type="RefSeq" id="WP_156574681.1">
    <property type="nucleotide sequence ID" value="NZ_CP046415.1"/>
</dbReference>
<dbReference type="InterPro" id="IPR013216">
    <property type="entry name" value="Methyltransf_11"/>
</dbReference>
<sequence length="268" mass="29846">MTQNPARDSALAASVAAADWYRGPVGRLVAADLVAMLARRAETAFGYHALVLGEAGLEIERRFGWARQLRIDHRVLAGPPGAGAGGRPGALPVELDALPIESEAADLVIALHVLEDRRNPHEILREIDRTLRPEGRLLIVGLNPASLLHLRSRFWPGCHAPLALGHHHPTWRVVDWLRVLGYRIEAIEPVGGVIPWCRDTAYQRGERPRRWSAEWAWFLNGLYVIDATRRVARPSRPKPTFRLASLVGQPVRGEVAGLRRHSSILQQR</sequence>
<organism evidence="2 3">
    <name type="scientific">Guyparkeria halophila</name>
    <dbReference type="NCBI Taxonomy" id="47960"/>
    <lineage>
        <taxon>Bacteria</taxon>
        <taxon>Pseudomonadati</taxon>
        <taxon>Pseudomonadota</taxon>
        <taxon>Gammaproteobacteria</taxon>
        <taxon>Chromatiales</taxon>
        <taxon>Thioalkalibacteraceae</taxon>
        <taxon>Guyparkeria</taxon>
    </lineage>
</organism>